<feature type="region of interest" description="Disordered" evidence="2">
    <location>
        <begin position="213"/>
        <end position="255"/>
    </location>
</feature>
<keyword evidence="1" id="KW-0694">RNA-binding</keyword>
<evidence type="ECO:0000313" key="5">
    <source>
        <dbReference type="Proteomes" id="UP001281761"/>
    </source>
</evidence>
<reference evidence="4 5" key="1">
    <citation type="journal article" date="2022" name="bioRxiv">
        <title>Genomics of Preaxostyla Flagellates Illuminates Evolutionary Transitions and the Path Towards Mitochondrial Loss.</title>
        <authorList>
            <person name="Novak L.V.F."/>
            <person name="Treitli S.C."/>
            <person name="Pyrih J."/>
            <person name="Halakuc P."/>
            <person name="Pipaliya S.V."/>
            <person name="Vacek V."/>
            <person name="Brzon O."/>
            <person name="Soukal P."/>
            <person name="Eme L."/>
            <person name="Dacks J.B."/>
            <person name="Karnkowska A."/>
            <person name="Elias M."/>
            <person name="Hampl V."/>
        </authorList>
    </citation>
    <scope>NUCLEOTIDE SEQUENCE [LARGE SCALE GENOMIC DNA]</scope>
    <source>
        <strain evidence="4">NAU3</strain>
        <tissue evidence="4">Gut</tissue>
    </source>
</reference>
<comment type="caution">
    <text evidence="4">The sequence shown here is derived from an EMBL/GenBank/DDBJ whole genome shotgun (WGS) entry which is preliminary data.</text>
</comment>
<accession>A0ABQ9XK01</accession>
<evidence type="ECO:0000259" key="3">
    <source>
        <dbReference type="PROSITE" id="PS50102"/>
    </source>
</evidence>
<gene>
    <name evidence="4" type="ORF">BLNAU_13334</name>
</gene>
<name>A0ABQ9XK01_9EUKA</name>
<dbReference type="Pfam" id="PF00076">
    <property type="entry name" value="RRM_1"/>
    <property type="match status" value="1"/>
</dbReference>
<keyword evidence="5" id="KW-1185">Reference proteome</keyword>
<feature type="compositionally biased region" description="Basic residues" evidence="2">
    <location>
        <begin position="237"/>
        <end position="255"/>
    </location>
</feature>
<feature type="region of interest" description="Disordered" evidence="2">
    <location>
        <begin position="115"/>
        <end position="182"/>
    </location>
</feature>
<feature type="domain" description="RRM" evidence="3">
    <location>
        <begin position="27"/>
        <end position="108"/>
    </location>
</feature>
<dbReference type="SUPFAM" id="SSF54928">
    <property type="entry name" value="RNA-binding domain, RBD"/>
    <property type="match status" value="1"/>
</dbReference>
<dbReference type="Gene3D" id="3.30.70.330">
    <property type="match status" value="1"/>
</dbReference>
<protein>
    <submittedName>
        <fullName evidence="4">RNA-binding protein 18</fullName>
    </submittedName>
</protein>
<dbReference type="PROSITE" id="PS50102">
    <property type="entry name" value="RRM"/>
    <property type="match status" value="1"/>
</dbReference>
<sequence length="255" mass="29037">MVYINEHLVLPGRNLVRPIGTAEVQENTVYIGNIHRSVTELQLFTICQRYGEIVRFRFMWHLVGPQKGQPAGFCFVEFRTKDQAENCIANLNGKLACGQILRVRQAESQVDGVDNASTLASHPDYTDEPPSQSDHSGDENGDGNHLREGTHDGSHGNHRKSGTDQHRKHHRNTTHTTNIPVNVQIRVLRQKIAEIEEKNKSTVHTDFLTDFDIPRASSHSKRHRSPSTSSSSDSRSHRSSHRHSRHHRSHSRHRR</sequence>
<evidence type="ECO:0000256" key="2">
    <source>
        <dbReference type="SAM" id="MobiDB-lite"/>
    </source>
</evidence>
<dbReference type="InterPro" id="IPR012677">
    <property type="entry name" value="Nucleotide-bd_a/b_plait_sf"/>
</dbReference>
<dbReference type="InterPro" id="IPR000504">
    <property type="entry name" value="RRM_dom"/>
</dbReference>
<dbReference type="PANTHER" id="PTHR45735">
    <property type="entry name" value="CLEAVAGE STIMULATION FACTOR SUBUNIT 2"/>
    <property type="match status" value="1"/>
</dbReference>
<dbReference type="InterPro" id="IPR035979">
    <property type="entry name" value="RBD_domain_sf"/>
</dbReference>
<feature type="compositionally biased region" description="Basic and acidic residues" evidence="2">
    <location>
        <begin position="135"/>
        <end position="165"/>
    </location>
</feature>
<dbReference type="PANTHER" id="PTHR45735:SF2">
    <property type="entry name" value="CLEAVAGE STIMULATION FACTOR SUBUNIT 2"/>
    <property type="match status" value="1"/>
</dbReference>
<evidence type="ECO:0000313" key="4">
    <source>
        <dbReference type="EMBL" id="KAK2951722.1"/>
    </source>
</evidence>
<dbReference type="SMART" id="SM00360">
    <property type="entry name" value="RRM"/>
    <property type="match status" value="1"/>
</dbReference>
<organism evidence="4 5">
    <name type="scientific">Blattamonas nauphoetae</name>
    <dbReference type="NCBI Taxonomy" id="2049346"/>
    <lineage>
        <taxon>Eukaryota</taxon>
        <taxon>Metamonada</taxon>
        <taxon>Preaxostyla</taxon>
        <taxon>Oxymonadida</taxon>
        <taxon>Blattamonas</taxon>
    </lineage>
</organism>
<evidence type="ECO:0000256" key="1">
    <source>
        <dbReference type="PROSITE-ProRule" id="PRU00176"/>
    </source>
</evidence>
<dbReference type="EMBL" id="JARBJD010000114">
    <property type="protein sequence ID" value="KAK2951722.1"/>
    <property type="molecule type" value="Genomic_DNA"/>
</dbReference>
<proteinExistence type="predicted"/>
<dbReference type="Proteomes" id="UP001281761">
    <property type="component" value="Unassembled WGS sequence"/>
</dbReference>